<organism evidence="2 3">
    <name type="scientific">Tremella mesenterica</name>
    <name type="common">Jelly fungus</name>
    <dbReference type="NCBI Taxonomy" id="5217"/>
    <lineage>
        <taxon>Eukaryota</taxon>
        <taxon>Fungi</taxon>
        <taxon>Dikarya</taxon>
        <taxon>Basidiomycota</taxon>
        <taxon>Agaricomycotina</taxon>
        <taxon>Tremellomycetes</taxon>
        <taxon>Tremellales</taxon>
        <taxon>Tremellaceae</taxon>
        <taxon>Tremella</taxon>
    </lineage>
</organism>
<dbReference type="OrthoDB" id="10248398at2759"/>
<dbReference type="STRING" id="5217.A0A4V1M4X1"/>
<name>A0A4V1M4X1_TREME</name>
<evidence type="ECO:0000313" key="2">
    <source>
        <dbReference type="EMBL" id="RXK41847.1"/>
    </source>
</evidence>
<evidence type="ECO:0000259" key="1">
    <source>
        <dbReference type="Pfam" id="PF05603"/>
    </source>
</evidence>
<comment type="caution">
    <text evidence="2">The sequence shown here is derived from an EMBL/GenBank/DDBJ whole genome shotgun (WGS) entry which is preliminary data.</text>
</comment>
<evidence type="ECO:0000313" key="3">
    <source>
        <dbReference type="Proteomes" id="UP000289152"/>
    </source>
</evidence>
<dbReference type="PANTHER" id="PTHR12925:SF0">
    <property type="entry name" value="PROTEIN HIKESHI"/>
    <property type="match status" value="1"/>
</dbReference>
<proteinExistence type="predicted"/>
<accession>A0A4V1M4X1</accession>
<dbReference type="GO" id="GO:0006606">
    <property type="term" value="P:protein import into nucleus"/>
    <property type="evidence" value="ECO:0007669"/>
    <property type="project" value="TreeGrafter"/>
</dbReference>
<feature type="domain" description="Hikeshi-like N-terminal" evidence="1">
    <location>
        <begin position="2"/>
        <end position="83"/>
    </location>
</feature>
<dbReference type="Proteomes" id="UP000289152">
    <property type="component" value="Unassembled WGS sequence"/>
</dbReference>
<gene>
    <name evidence="2" type="ORF">M231_00846</name>
</gene>
<sequence length="122" mass="13226">MTVFLLGTIPFPEGYGAGVHFAWPGGDYIPLGYLSNDKPSAIFRLRSSSPSSLVPIHNHQAACIGIELIHLSQLRIMIESSEEDKAKGKEVAARTDVGLVAEKVVKNSRNTNPTISVRKVVL</sequence>
<dbReference type="AlphaFoldDB" id="A0A4V1M4X1"/>
<dbReference type="FunCoup" id="A0A4V1M4X1">
    <property type="interactions" value="318"/>
</dbReference>
<dbReference type="PANTHER" id="PTHR12925">
    <property type="entry name" value="HIKESHI FAMILY MEMBER"/>
    <property type="match status" value="1"/>
</dbReference>
<dbReference type="EMBL" id="SDIL01000005">
    <property type="protein sequence ID" value="RXK41847.1"/>
    <property type="molecule type" value="Genomic_DNA"/>
</dbReference>
<dbReference type="InterPro" id="IPR008493">
    <property type="entry name" value="Hikeshi-like_N"/>
</dbReference>
<protein>
    <recommendedName>
        <fullName evidence="1">Hikeshi-like N-terminal domain-containing protein</fullName>
    </recommendedName>
</protein>
<dbReference type="VEuPathDB" id="FungiDB:TREMEDRAFT_35429"/>
<dbReference type="GO" id="GO:0005829">
    <property type="term" value="C:cytosol"/>
    <property type="evidence" value="ECO:0007669"/>
    <property type="project" value="TreeGrafter"/>
</dbReference>
<dbReference type="GO" id="GO:0061608">
    <property type="term" value="F:nuclear import signal receptor activity"/>
    <property type="evidence" value="ECO:0007669"/>
    <property type="project" value="TreeGrafter"/>
</dbReference>
<dbReference type="Pfam" id="PF05603">
    <property type="entry name" value="Hikeshi-like_N"/>
    <property type="match status" value="1"/>
</dbReference>
<dbReference type="InterPro" id="IPR031318">
    <property type="entry name" value="OPI10"/>
</dbReference>
<dbReference type="InParanoid" id="A0A4V1M4X1"/>
<dbReference type="GO" id="GO:0005634">
    <property type="term" value="C:nucleus"/>
    <property type="evidence" value="ECO:0007669"/>
    <property type="project" value="TreeGrafter"/>
</dbReference>
<reference evidence="2 3" key="1">
    <citation type="submission" date="2016-06" db="EMBL/GenBank/DDBJ databases">
        <title>Evolution of pathogenesis and genome organization in the Tremellales.</title>
        <authorList>
            <person name="Cuomo C."/>
            <person name="Litvintseva A."/>
            <person name="Heitman J."/>
            <person name="Chen Y."/>
            <person name="Sun S."/>
            <person name="Springer D."/>
            <person name="Dromer F."/>
            <person name="Young S."/>
            <person name="Zeng Q."/>
            <person name="Chapman S."/>
            <person name="Gujja S."/>
            <person name="Saif S."/>
            <person name="Birren B."/>
        </authorList>
    </citation>
    <scope>NUCLEOTIDE SEQUENCE [LARGE SCALE GENOMIC DNA]</scope>
    <source>
        <strain evidence="2 3">ATCC 28783</strain>
    </source>
</reference>
<keyword evidence="3" id="KW-1185">Reference proteome</keyword>